<dbReference type="RefSeq" id="WP_184538041.1">
    <property type="nucleotide sequence ID" value="NZ_JACHMP010000002.1"/>
</dbReference>
<comment type="caution">
    <text evidence="2">The sequence shown here is derived from an EMBL/GenBank/DDBJ whole genome shotgun (WGS) entry which is preliminary data.</text>
</comment>
<evidence type="ECO:0000313" key="3">
    <source>
        <dbReference type="Proteomes" id="UP000540685"/>
    </source>
</evidence>
<keyword evidence="1" id="KW-0472">Membrane</keyword>
<sequence length="60" mass="6297">MDWLKAADLAGGVVRRLGEACRWLPGLAGAACVCAGLALIYRPLGLLAAGTFLLLLDRRS</sequence>
<gene>
    <name evidence="2" type="ORF">F4562_006931</name>
</gene>
<dbReference type="Proteomes" id="UP000540685">
    <property type="component" value="Unassembled WGS sequence"/>
</dbReference>
<dbReference type="AlphaFoldDB" id="A0A7W9MJZ0"/>
<evidence type="ECO:0000256" key="1">
    <source>
        <dbReference type="SAM" id="Phobius"/>
    </source>
</evidence>
<organism evidence="2 3">
    <name type="scientific">Streptosporangium becharense</name>
    <dbReference type="NCBI Taxonomy" id="1816182"/>
    <lineage>
        <taxon>Bacteria</taxon>
        <taxon>Bacillati</taxon>
        <taxon>Actinomycetota</taxon>
        <taxon>Actinomycetes</taxon>
        <taxon>Streptosporangiales</taxon>
        <taxon>Streptosporangiaceae</taxon>
        <taxon>Streptosporangium</taxon>
    </lineage>
</organism>
<proteinExistence type="predicted"/>
<protein>
    <submittedName>
        <fullName evidence="2">Uncharacterized protein</fullName>
    </submittedName>
</protein>
<reference evidence="2 3" key="1">
    <citation type="submission" date="2020-08" db="EMBL/GenBank/DDBJ databases">
        <title>Sequencing the genomes of 1000 actinobacteria strains.</title>
        <authorList>
            <person name="Klenk H.-P."/>
        </authorList>
    </citation>
    <scope>NUCLEOTIDE SEQUENCE [LARGE SCALE GENOMIC DNA]</scope>
    <source>
        <strain evidence="2 3">DSM 46887</strain>
    </source>
</reference>
<accession>A0A7W9MJZ0</accession>
<feature type="transmembrane region" description="Helical" evidence="1">
    <location>
        <begin position="27"/>
        <end position="56"/>
    </location>
</feature>
<keyword evidence="1" id="KW-0812">Transmembrane</keyword>
<keyword evidence="1" id="KW-1133">Transmembrane helix</keyword>
<name>A0A7W9MJZ0_9ACTN</name>
<evidence type="ECO:0000313" key="2">
    <source>
        <dbReference type="EMBL" id="MBB5823782.1"/>
    </source>
</evidence>
<dbReference type="EMBL" id="JACHMP010000002">
    <property type="protein sequence ID" value="MBB5823782.1"/>
    <property type="molecule type" value="Genomic_DNA"/>
</dbReference>
<keyword evidence="3" id="KW-1185">Reference proteome</keyword>